<feature type="region of interest" description="Disordered" evidence="1">
    <location>
        <begin position="1"/>
        <end position="20"/>
    </location>
</feature>
<feature type="compositionally biased region" description="Basic and acidic residues" evidence="1">
    <location>
        <begin position="1"/>
        <end position="12"/>
    </location>
</feature>
<sequence length="160" mass="17639">MPGQEENEHRDTNPSQVCPQAFYFSPQPLFTTDHSIHNPGRPLKSSKPNAHDNTAAMGPMTTGKPKRRHEDTTGLTMAWRAKRLHSQTTTLQIHDARAQTARYTNKLTTNDRATPDNEDLGGTGGMVIQGGVGSPTILKEEWLRPPASLVSQNVYSILLP</sequence>
<dbReference type="HOGENOM" id="CLU_1652429_0_0_1"/>
<accession>A0A0C9WPI4</accession>
<name>A0A0C9WPI4_9AGAR</name>
<evidence type="ECO:0000313" key="2">
    <source>
        <dbReference type="EMBL" id="KIJ92855.1"/>
    </source>
</evidence>
<feature type="region of interest" description="Disordered" evidence="1">
    <location>
        <begin position="31"/>
        <end position="71"/>
    </location>
</feature>
<proteinExistence type="predicted"/>
<gene>
    <name evidence="2" type="ORF">K443DRAFT_685005</name>
</gene>
<reference evidence="3" key="2">
    <citation type="submission" date="2015-01" db="EMBL/GenBank/DDBJ databases">
        <title>Evolutionary Origins and Diversification of the Mycorrhizal Mutualists.</title>
        <authorList>
            <consortium name="DOE Joint Genome Institute"/>
            <consortium name="Mycorrhizal Genomics Consortium"/>
            <person name="Kohler A."/>
            <person name="Kuo A."/>
            <person name="Nagy L.G."/>
            <person name="Floudas D."/>
            <person name="Copeland A."/>
            <person name="Barry K.W."/>
            <person name="Cichocki N."/>
            <person name="Veneault-Fourrey C."/>
            <person name="LaButti K."/>
            <person name="Lindquist E.A."/>
            <person name="Lipzen A."/>
            <person name="Lundell T."/>
            <person name="Morin E."/>
            <person name="Murat C."/>
            <person name="Riley R."/>
            <person name="Ohm R."/>
            <person name="Sun H."/>
            <person name="Tunlid A."/>
            <person name="Henrissat B."/>
            <person name="Grigoriev I.V."/>
            <person name="Hibbett D.S."/>
            <person name="Martin F."/>
        </authorList>
    </citation>
    <scope>NUCLEOTIDE SEQUENCE [LARGE SCALE GENOMIC DNA]</scope>
    <source>
        <strain evidence="3">LaAM-08-1</strain>
    </source>
</reference>
<organism evidence="2 3">
    <name type="scientific">Laccaria amethystina LaAM-08-1</name>
    <dbReference type="NCBI Taxonomy" id="1095629"/>
    <lineage>
        <taxon>Eukaryota</taxon>
        <taxon>Fungi</taxon>
        <taxon>Dikarya</taxon>
        <taxon>Basidiomycota</taxon>
        <taxon>Agaricomycotina</taxon>
        <taxon>Agaricomycetes</taxon>
        <taxon>Agaricomycetidae</taxon>
        <taxon>Agaricales</taxon>
        <taxon>Agaricineae</taxon>
        <taxon>Hydnangiaceae</taxon>
        <taxon>Laccaria</taxon>
    </lineage>
</organism>
<evidence type="ECO:0000313" key="3">
    <source>
        <dbReference type="Proteomes" id="UP000054477"/>
    </source>
</evidence>
<dbReference type="Proteomes" id="UP000054477">
    <property type="component" value="Unassembled WGS sequence"/>
</dbReference>
<protein>
    <submittedName>
        <fullName evidence="2">Uncharacterized protein</fullName>
    </submittedName>
</protein>
<evidence type="ECO:0000256" key="1">
    <source>
        <dbReference type="SAM" id="MobiDB-lite"/>
    </source>
</evidence>
<dbReference type="AlphaFoldDB" id="A0A0C9WPI4"/>
<keyword evidence="3" id="KW-1185">Reference proteome</keyword>
<dbReference type="EMBL" id="KN838879">
    <property type="protein sequence ID" value="KIJ92855.1"/>
    <property type="molecule type" value="Genomic_DNA"/>
</dbReference>
<reference evidence="2 3" key="1">
    <citation type="submission" date="2014-04" db="EMBL/GenBank/DDBJ databases">
        <authorList>
            <consortium name="DOE Joint Genome Institute"/>
            <person name="Kuo A."/>
            <person name="Kohler A."/>
            <person name="Nagy L.G."/>
            <person name="Floudas D."/>
            <person name="Copeland A."/>
            <person name="Barry K.W."/>
            <person name="Cichocki N."/>
            <person name="Veneault-Fourrey C."/>
            <person name="LaButti K."/>
            <person name="Lindquist E.A."/>
            <person name="Lipzen A."/>
            <person name="Lundell T."/>
            <person name="Morin E."/>
            <person name="Murat C."/>
            <person name="Sun H."/>
            <person name="Tunlid A."/>
            <person name="Henrissat B."/>
            <person name="Grigoriev I.V."/>
            <person name="Hibbett D.S."/>
            <person name="Martin F."/>
            <person name="Nordberg H.P."/>
            <person name="Cantor M.N."/>
            <person name="Hua S.X."/>
        </authorList>
    </citation>
    <scope>NUCLEOTIDE SEQUENCE [LARGE SCALE GENOMIC DNA]</scope>
    <source>
        <strain evidence="2 3">LaAM-08-1</strain>
    </source>
</reference>